<evidence type="ECO:0000256" key="1">
    <source>
        <dbReference type="SAM" id="Phobius"/>
    </source>
</evidence>
<name>A0A9N9JMS1_9GLOM</name>
<keyword evidence="1" id="KW-1133">Transmembrane helix</keyword>
<organism evidence="2 3">
    <name type="scientific">Acaulospora morrowiae</name>
    <dbReference type="NCBI Taxonomy" id="94023"/>
    <lineage>
        <taxon>Eukaryota</taxon>
        <taxon>Fungi</taxon>
        <taxon>Fungi incertae sedis</taxon>
        <taxon>Mucoromycota</taxon>
        <taxon>Glomeromycotina</taxon>
        <taxon>Glomeromycetes</taxon>
        <taxon>Diversisporales</taxon>
        <taxon>Acaulosporaceae</taxon>
        <taxon>Acaulospora</taxon>
    </lineage>
</organism>
<reference evidence="2" key="1">
    <citation type="submission" date="2021-06" db="EMBL/GenBank/DDBJ databases">
        <authorList>
            <person name="Kallberg Y."/>
            <person name="Tangrot J."/>
            <person name="Rosling A."/>
        </authorList>
    </citation>
    <scope>NUCLEOTIDE SEQUENCE</scope>
    <source>
        <strain evidence="2">CL551</strain>
    </source>
</reference>
<keyword evidence="3" id="KW-1185">Reference proteome</keyword>
<evidence type="ECO:0000313" key="3">
    <source>
        <dbReference type="Proteomes" id="UP000789342"/>
    </source>
</evidence>
<feature type="transmembrane region" description="Helical" evidence="1">
    <location>
        <begin position="124"/>
        <end position="147"/>
    </location>
</feature>
<sequence length="172" mass="19769">LVFLHRKKVSSFPDRWYIPVALLAAIIINIPPLAYNRFGYDSDGQKCLYRELNTKETQMWKLVTFLVPISLSLTYCTSILLTVICKLIFEHRKLVEAVHTRSNTTLTAKARRQKILLLKLIGRIAMYAAIPLVNVTGIVVEYVWTLLHVNQDVPLWMVYWAIIGSCLPGWLP</sequence>
<feature type="non-terminal residue" evidence="2">
    <location>
        <position position="172"/>
    </location>
</feature>
<dbReference type="EMBL" id="CAJVPV010056678">
    <property type="protein sequence ID" value="CAG8785962.1"/>
    <property type="molecule type" value="Genomic_DNA"/>
</dbReference>
<dbReference type="Proteomes" id="UP000789342">
    <property type="component" value="Unassembled WGS sequence"/>
</dbReference>
<comment type="caution">
    <text evidence="2">The sequence shown here is derived from an EMBL/GenBank/DDBJ whole genome shotgun (WGS) entry which is preliminary data.</text>
</comment>
<keyword evidence="1" id="KW-0472">Membrane</keyword>
<feature type="transmembrane region" description="Helical" evidence="1">
    <location>
        <begin position="153"/>
        <end position="171"/>
    </location>
</feature>
<feature type="transmembrane region" description="Helical" evidence="1">
    <location>
        <begin position="16"/>
        <end position="35"/>
    </location>
</feature>
<evidence type="ECO:0000313" key="2">
    <source>
        <dbReference type="EMBL" id="CAG8785962.1"/>
    </source>
</evidence>
<dbReference type="AlphaFoldDB" id="A0A9N9JMS1"/>
<protein>
    <submittedName>
        <fullName evidence="2">3373_t:CDS:1</fullName>
    </submittedName>
</protein>
<feature type="transmembrane region" description="Helical" evidence="1">
    <location>
        <begin position="65"/>
        <end position="89"/>
    </location>
</feature>
<accession>A0A9N9JMS1</accession>
<dbReference type="OrthoDB" id="2282627at2759"/>
<gene>
    <name evidence="2" type="ORF">AMORRO_LOCUS17729</name>
</gene>
<keyword evidence="1" id="KW-0812">Transmembrane</keyword>
<proteinExistence type="predicted"/>
<feature type="non-terminal residue" evidence="2">
    <location>
        <position position="1"/>
    </location>
</feature>